<feature type="domain" description="Nitroreductase" evidence="6">
    <location>
        <begin position="223"/>
        <end position="312"/>
    </location>
</feature>
<gene>
    <name evidence="7" type="ORF">EYW49_21155</name>
</gene>
<dbReference type="GO" id="GO:0016491">
    <property type="term" value="F:oxidoreductase activity"/>
    <property type="evidence" value="ECO:0007669"/>
    <property type="project" value="UniProtKB-KW"/>
</dbReference>
<feature type="domain" description="Nitroreductase" evidence="6">
    <location>
        <begin position="169"/>
        <end position="217"/>
    </location>
</feature>
<organism evidence="7 8">
    <name type="scientific">Siculibacillus lacustris</name>
    <dbReference type="NCBI Taxonomy" id="1549641"/>
    <lineage>
        <taxon>Bacteria</taxon>
        <taxon>Pseudomonadati</taxon>
        <taxon>Pseudomonadota</taxon>
        <taxon>Alphaproteobacteria</taxon>
        <taxon>Hyphomicrobiales</taxon>
        <taxon>Ancalomicrobiaceae</taxon>
        <taxon>Siculibacillus</taxon>
    </lineage>
</organism>
<dbReference type="PANTHER" id="PTHR43673:SF2">
    <property type="entry name" value="NITROREDUCTASE"/>
    <property type="match status" value="1"/>
</dbReference>
<comment type="cofactor">
    <cofactor evidence="1">
        <name>FMN</name>
        <dbReference type="ChEBI" id="CHEBI:58210"/>
    </cofactor>
</comment>
<evidence type="ECO:0000256" key="5">
    <source>
        <dbReference type="ARBA" id="ARBA00023002"/>
    </source>
</evidence>
<dbReference type="EMBL" id="SJFN01000049">
    <property type="protein sequence ID" value="TBW32971.1"/>
    <property type="molecule type" value="Genomic_DNA"/>
</dbReference>
<comment type="caution">
    <text evidence="7">The sequence shown here is derived from an EMBL/GenBank/DDBJ whole genome shotgun (WGS) entry which is preliminary data.</text>
</comment>
<dbReference type="AlphaFoldDB" id="A0A4Q9VE31"/>
<dbReference type="InterPro" id="IPR000415">
    <property type="entry name" value="Nitroreductase-like"/>
</dbReference>
<keyword evidence="3" id="KW-0285">Flavoprotein</keyword>
<evidence type="ECO:0000256" key="1">
    <source>
        <dbReference type="ARBA" id="ARBA00001917"/>
    </source>
</evidence>
<evidence type="ECO:0000256" key="4">
    <source>
        <dbReference type="ARBA" id="ARBA00022643"/>
    </source>
</evidence>
<protein>
    <submittedName>
        <fullName evidence="7">Nitroreductase family protein</fullName>
    </submittedName>
</protein>
<evidence type="ECO:0000313" key="8">
    <source>
        <dbReference type="Proteomes" id="UP000292781"/>
    </source>
</evidence>
<evidence type="ECO:0000259" key="6">
    <source>
        <dbReference type="Pfam" id="PF00881"/>
    </source>
</evidence>
<dbReference type="Pfam" id="PF00881">
    <property type="entry name" value="Nitroreductase"/>
    <property type="match status" value="2"/>
</dbReference>
<keyword evidence="8" id="KW-1185">Reference proteome</keyword>
<dbReference type="SUPFAM" id="SSF55469">
    <property type="entry name" value="FMN-dependent nitroreductase-like"/>
    <property type="match status" value="1"/>
</dbReference>
<evidence type="ECO:0000256" key="3">
    <source>
        <dbReference type="ARBA" id="ARBA00022630"/>
    </source>
</evidence>
<keyword evidence="4" id="KW-0288">FMN</keyword>
<comment type="similarity">
    <text evidence="2">Belongs to the nitroreductase family.</text>
</comment>
<dbReference type="Proteomes" id="UP000292781">
    <property type="component" value="Unassembled WGS sequence"/>
</dbReference>
<dbReference type="InterPro" id="IPR029479">
    <property type="entry name" value="Nitroreductase"/>
</dbReference>
<accession>A0A4Q9VE31</accession>
<dbReference type="CDD" id="cd02062">
    <property type="entry name" value="Nitro_FMN_reductase"/>
    <property type="match status" value="1"/>
</dbReference>
<reference evidence="7 8" key="1">
    <citation type="submission" date="2019-02" db="EMBL/GenBank/DDBJ databases">
        <title>Siculibacillus lacustris gen. nov., sp. nov., a new rosette-forming bacterium isolated from a freshwater crater lake (Lake St. Ana, Romania).</title>
        <authorList>
            <person name="Felfoldi T."/>
            <person name="Marton Z."/>
            <person name="Szabo A."/>
            <person name="Mentes A."/>
            <person name="Boka K."/>
            <person name="Marialigeti K."/>
            <person name="Mathe I."/>
            <person name="Koncz M."/>
            <person name="Schumann P."/>
            <person name="Toth E."/>
        </authorList>
    </citation>
    <scope>NUCLEOTIDE SEQUENCE [LARGE SCALE GENOMIC DNA]</scope>
    <source>
        <strain evidence="7 8">SA-279</strain>
    </source>
</reference>
<dbReference type="OrthoDB" id="9802510at2"/>
<dbReference type="Gene3D" id="3.40.109.10">
    <property type="entry name" value="NADH Oxidase"/>
    <property type="match status" value="1"/>
</dbReference>
<name>A0A4Q9VE31_9HYPH</name>
<dbReference type="PANTHER" id="PTHR43673">
    <property type="entry name" value="NAD(P)H NITROREDUCTASE YDGI-RELATED"/>
    <property type="match status" value="1"/>
</dbReference>
<evidence type="ECO:0000256" key="2">
    <source>
        <dbReference type="ARBA" id="ARBA00007118"/>
    </source>
</evidence>
<sequence>MKSAIKKYIPDFVWRRLRKARVFVETIYVLIRDYAYDFGKFYKYSSAVRVRPDLESKIKTIIKEYHVIEKGLSLPEPRAGFGRDVVERVIGETTRFEAEHGSHAFTVAVRDALAEYVAFNRDHDLRFPAIEAFLAGGPAGSADSTGGTLSFARDDIVRHGDFSFADFAARRHSIRNFTGDEVPEADLLRAVEISLKTPSVCNRQTAKAYILRGKELIAKGLSYQNGNRGFGHRAGAVYIVTSDLRSFLYTGERNQAWIDGGLFAMSLAYAVHSLGYGACMLNWSVDFDRDRAMKRNLGIPDNEAAIMMIAVGVIPSELKVAQSWRKTLQETAIVLG</sequence>
<evidence type="ECO:0000313" key="7">
    <source>
        <dbReference type="EMBL" id="TBW32971.1"/>
    </source>
</evidence>
<keyword evidence="5" id="KW-0560">Oxidoreductase</keyword>
<proteinExistence type="inferred from homology"/>